<dbReference type="InterPro" id="IPR000014">
    <property type="entry name" value="PAS"/>
</dbReference>
<organism evidence="4 5">
    <name type="scientific">Desulfonauticus submarinus</name>
    <dbReference type="NCBI Taxonomy" id="206665"/>
    <lineage>
        <taxon>Bacteria</taxon>
        <taxon>Pseudomonadati</taxon>
        <taxon>Thermodesulfobacteriota</taxon>
        <taxon>Desulfovibrionia</taxon>
        <taxon>Desulfovibrionales</taxon>
        <taxon>Desulfonauticaceae</taxon>
        <taxon>Desulfonauticus</taxon>
    </lineage>
</organism>
<dbReference type="SMART" id="SM00091">
    <property type="entry name" value="PAS"/>
    <property type="match status" value="1"/>
</dbReference>
<accession>A0A1H0FAH5</accession>
<keyword evidence="1" id="KW-1133">Transmembrane helix</keyword>
<evidence type="ECO:0000259" key="2">
    <source>
        <dbReference type="PROSITE" id="PS50112"/>
    </source>
</evidence>
<dbReference type="PROSITE" id="PS50112">
    <property type="entry name" value="PAS"/>
    <property type="match status" value="1"/>
</dbReference>
<dbReference type="AlphaFoldDB" id="A0A1H0FAH5"/>
<dbReference type="PROSITE" id="PS50887">
    <property type="entry name" value="GGDEF"/>
    <property type="match status" value="1"/>
</dbReference>
<dbReference type="InterPro" id="IPR000160">
    <property type="entry name" value="GGDEF_dom"/>
</dbReference>
<dbReference type="PANTHER" id="PTHR46663:SF2">
    <property type="entry name" value="GGDEF DOMAIN-CONTAINING PROTEIN"/>
    <property type="match status" value="1"/>
</dbReference>
<dbReference type="InterPro" id="IPR029787">
    <property type="entry name" value="Nucleotide_cyclase"/>
</dbReference>
<dbReference type="NCBIfam" id="TIGR00229">
    <property type="entry name" value="sensory_box"/>
    <property type="match status" value="1"/>
</dbReference>
<name>A0A1H0FAH5_9BACT</name>
<reference evidence="4 5" key="1">
    <citation type="submission" date="2016-10" db="EMBL/GenBank/DDBJ databases">
        <authorList>
            <person name="de Groot N.N."/>
        </authorList>
    </citation>
    <scope>NUCLEOTIDE SEQUENCE [LARGE SCALE GENOMIC DNA]</scope>
    <source>
        <strain evidence="4 5">DSM 15269</strain>
    </source>
</reference>
<feature type="transmembrane region" description="Helical" evidence="1">
    <location>
        <begin position="259"/>
        <end position="282"/>
    </location>
</feature>
<evidence type="ECO:0000313" key="4">
    <source>
        <dbReference type="EMBL" id="SDN91668.1"/>
    </source>
</evidence>
<dbReference type="InterPro" id="IPR035965">
    <property type="entry name" value="PAS-like_dom_sf"/>
</dbReference>
<dbReference type="InterPro" id="IPR043128">
    <property type="entry name" value="Rev_trsase/Diguanyl_cyclase"/>
</dbReference>
<feature type="domain" description="PAS" evidence="2">
    <location>
        <begin position="342"/>
        <end position="385"/>
    </location>
</feature>
<feature type="transmembrane region" description="Helical" evidence="1">
    <location>
        <begin position="7"/>
        <end position="26"/>
    </location>
</feature>
<evidence type="ECO:0000313" key="5">
    <source>
        <dbReference type="Proteomes" id="UP000199602"/>
    </source>
</evidence>
<dbReference type="EMBL" id="FNIN01000011">
    <property type="protein sequence ID" value="SDN91668.1"/>
    <property type="molecule type" value="Genomic_DNA"/>
</dbReference>
<evidence type="ECO:0000256" key="1">
    <source>
        <dbReference type="SAM" id="Phobius"/>
    </source>
</evidence>
<protein>
    <submittedName>
        <fullName evidence="4">PAS domain S-box-containing protein/diguanylate cyclase (GGDEF) domain-containing protein</fullName>
    </submittedName>
</protein>
<dbReference type="Gene3D" id="3.30.70.270">
    <property type="match status" value="1"/>
</dbReference>
<dbReference type="NCBIfam" id="TIGR00254">
    <property type="entry name" value="GGDEF"/>
    <property type="match status" value="1"/>
</dbReference>
<dbReference type="SUPFAM" id="SSF55073">
    <property type="entry name" value="Nucleotide cyclase"/>
    <property type="match status" value="1"/>
</dbReference>
<dbReference type="Proteomes" id="UP000199602">
    <property type="component" value="Unassembled WGS sequence"/>
</dbReference>
<gene>
    <name evidence="4" type="ORF">SAMN04488516_11155</name>
</gene>
<dbReference type="CDD" id="cd00130">
    <property type="entry name" value="PAS"/>
    <property type="match status" value="1"/>
</dbReference>
<keyword evidence="1" id="KW-0472">Membrane</keyword>
<keyword evidence="5" id="KW-1185">Reference proteome</keyword>
<dbReference type="PANTHER" id="PTHR46663">
    <property type="entry name" value="DIGUANYLATE CYCLASE DGCT-RELATED"/>
    <property type="match status" value="1"/>
</dbReference>
<dbReference type="STRING" id="206665.SAMN04488516_11155"/>
<feature type="domain" description="GGDEF" evidence="3">
    <location>
        <begin position="496"/>
        <end position="630"/>
    </location>
</feature>
<keyword evidence="1" id="KW-0812">Transmembrane</keyword>
<sequence>MSLRHKITIVFLISFFVIVSINYFVFRHFLKREFLYREQANLISQVHRVNKAFEQEFKRLFYFNSFIISSGLINRIFITASQDRKNWSKKLLQSASLDGVAIVNSSGEVRFSSCIKDKEREFFFILNKKIHQLIKLLELEQKNTIVGLIPNFKMYSVVAVSNFKYKKQTYVFLSAYFFDKVRLKSIIEGLGSKLELRFIHKYTPELGLIVENLNKKKFFIDITISDAKIFWLKEDVFGNKSILFSICQNRSVFQQTQELFYFSFLFILVSLLFVFFIINFFLKKIVEKPISLINACLQDIVDWNSLKNIDLCPKEDELKCIVDKINSIVTKLKKGYSTLVDSFSLYSAIVEQSGDIIFLCDLKSKKILKYNRSFSNYFGYKDEEIHKILFYDLVDLSKKDVDAFFHSVSKKGSFLGEFPCKARDGKIFYVDLSAYFIELEDKQVISILAKDITEKKAVQKKMQYLAFHDVLTGLPNRLYFLKVAGKALEEVKNSNKFLGLIYIDVNDFKLINDIFGHGVGDAILVGVSKRLEEILREGDFIARLGGDEFVVLIKDLKKKEYLEQIAKKIIEGFKKPFLVDNEEIILSLSLGLSVFPEHGKTLNALLKSADEAMYMAKNDKTKEYVVFVKE</sequence>
<evidence type="ECO:0000259" key="3">
    <source>
        <dbReference type="PROSITE" id="PS50887"/>
    </source>
</evidence>
<dbReference type="InterPro" id="IPR052163">
    <property type="entry name" value="DGC-Regulatory_Protein"/>
</dbReference>
<dbReference type="Pfam" id="PF00990">
    <property type="entry name" value="GGDEF"/>
    <property type="match status" value="1"/>
</dbReference>
<dbReference type="SUPFAM" id="SSF55785">
    <property type="entry name" value="PYP-like sensor domain (PAS domain)"/>
    <property type="match status" value="1"/>
</dbReference>
<feature type="transmembrane region" description="Helical" evidence="1">
    <location>
        <begin position="60"/>
        <end position="80"/>
    </location>
</feature>
<dbReference type="Pfam" id="PF13426">
    <property type="entry name" value="PAS_9"/>
    <property type="match status" value="1"/>
</dbReference>
<proteinExistence type="predicted"/>
<dbReference type="CDD" id="cd01949">
    <property type="entry name" value="GGDEF"/>
    <property type="match status" value="1"/>
</dbReference>
<dbReference type="SMART" id="SM00267">
    <property type="entry name" value="GGDEF"/>
    <property type="match status" value="1"/>
</dbReference>
<dbReference type="Gene3D" id="3.30.450.20">
    <property type="entry name" value="PAS domain"/>
    <property type="match status" value="1"/>
</dbReference>